<evidence type="ECO:0000256" key="13">
    <source>
        <dbReference type="HAMAP-Rule" id="MF_00062"/>
    </source>
</evidence>
<dbReference type="UniPathway" id="UPA00140">
    <property type="reaction ID" value="UER00204"/>
</dbReference>
<dbReference type="InterPro" id="IPR044138">
    <property type="entry name" value="CysN_II"/>
</dbReference>
<comment type="function">
    <text evidence="2">APS kinase catalyzes the synthesis of activated sulfate.</text>
</comment>
<comment type="catalytic activity">
    <reaction evidence="1 14">
        <text>adenosine 5'-phosphosulfate + ATP = 3'-phosphoadenylyl sulfate + ADP + H(+)</text>
        <dbReference type="Rhea" id="RHEA:24152"/>
        <dbReference type="ChEBI" id="CHEBI:15378"/>
        <dbReference type="ChEBI" id="CHEBI:30616"/>
        <dbReference type="ChEBI" id="CHEBI:58243"/>
        <dbReference type="ChEBI" id="CHEBI:58339"/>
        <dbReference type="ChEBI" id="CHEBI:456216"/>
        <dbReference type="EC" id="2.7.1.25"/>
    </reaction>
</comment>
<dbReference type="FunFam" id="3.40.50.300:FF:000119">
    <property type="entry name" value="Sulfate adenylyltransferase subunit 1"/>
    <property type="match status" value="1"/>
</dbReference>
<comment type="function">
    <text evidence="14">Catalyzes the synthesis of activated sulfate.</text>
</comment>
<evidence type="ECO:0000256" key="7">
    <source>
        <dbReference type="ARBA" id="ARBA00022695"/>
    </source>
</evidence>
<dbReference type="GO" id="GO:0004781">
    <property type="term" value="F:sulfate adenylyltransferase (ATP) activity"/>
    <property type="evidence" value="ECO:0007669"/>
    <property type="project" value="UniProtKB-UniRule"/>
</dbReference>
<comment type="similarity">
    <text evidence="4">In the C-terminal section; belongs to the APS kinase family.</text>
</comment>
<dbReference type="EMBL" id="WOXT01000005">
    <property type="protein sequence ID" value="MUV15598.1"/>
    <property type="molecule type" value="Genomic_DNA"/>
</dbReference>
<evidence type="ECO:0000256" key="10">
    <source>
        <dbReference type="ARBA" id="ARBA00023134"/>
    </source>
</evidence>
<keyword evidence="9 13" id="KW-0067">ATP-binding</keyword>
<dbReference type="Gene3D" id="2.40.30.10">
    <property type="entry name" value="Translation factors"/>
    <property type="match status" value="2"/>
</dbReference>
<gene>
    <name evidence="13 16" type="primary">cysN</name>
    <name evidence="14" type="synonym">cysC</name>
    <name evidence="16" type="ORF">GN331_15445</name>
</gene>
<keyword evidence="6 13" id="KW-0808">Transferase</keyword>
<dbReference type="PROSITE" id="PS00301">
    <property type="entry name" value="G_TR_1"/>
    <property type="match status" value="1"/>
</dbReference>
<dbReference type="InterPro" id="IPR050100">
    <property type="entry name" value="TRAFAC_GTPase_members"/>
</dbReference>
<evidence type="ECO:0000256" key="1">
    <source>
        <dbReference type="ARBA" id="ARBA00001823"/>
    </source>
</evidence>
<feature type="active site" description="Phosphoserine intermediate" evidence="14">
    <location>
        <position position="544"/>
    </location>
</feature>
<dbReference type="Gene3D" id="3.40.50.300">
    <property type="entry name" value="P-loop containing nucleotide triphosphate hydrolases"/>
    <property type="match status" value="2"/>
</dbReference>
<feature type="binding site" evidence="13">
    <location>
        <begin position="29"/>
        <end position="36"/>
    </location>
    <ligand>
        <name>GTP</name>
        <dbReference type="ChEBI" id="CHEBI:37565"/>
    </ligand>
</feature>
<accession>A0A7C9HWY7</accession>
<evidence type="ECO:0000256" key="6">
    <source>
        <dbReference type="ARBA" id="ARBA00022679"/>
    </source>
</evidence>
<dbReference type="CDD" id="cd03695">
    <property type="entry name" value="CysN_NodQ_II"/>
    <property type="match status" value="1"/>
</dbReference>
<dbReference type="RefSeq" id="WP_156643177.1">
    <property type="nucleotide sequence ID" value="NZ_WOXT01000005.1"/>
</dbReference>
<name>A0A7C9HWY7_9GAMM</name>
<dbReference type="CDD" id="cd04095">
    <property type="entry name" value="CysN_NoDQ_III"/>
    <property type="match status" value="1"/>
</dbReference>
<evidence type="ECO:0000256" key="3">
    <source>
        <dbReference type="ARBA" id="ARBA00004806"/>
    </source>
</evidence>
<dbReference type="NCBIfam" id="NF004035">
    <property type="entry name" value="PRK05506.1"/>
    <property type="match status" value="1"/>
</dbReference>
<dbReference type="PROSITE" id="PS51722">
    <property type="entry name" value="G_TR_2"/>
    <property type="match status" value="1"/>
</dbReference>
<keyword evidence="17" id="KW-1185">Reference proteome</keyword>
<dbReference type="InterPro" id="IPR044139">
    <property type="entry name" value="CysN_NoDQ_III"/>
</dbReference>
<dbReference type="GO" id="GO:0005525">
    <property type="term" value="F:GTP binding"/>
    <property type="evidence" value="ECO:0007669"/>
    <property type="project" value="UniProtKB-UniRule"/>
</dbReference>
<dbReference type="InterPro" id="IPR002891">
    <property type="entry name" value="APS"/>
</dbReference>
<comment type="similarity">
    <text evidence="14">Belongs to the APS kinase family.</text>
</comment>
<dbReference type="NCBIfam" id="NF003013">
    <property type="entry name" value="PRK03846.1"/>
    <property type="match status" value="1"/>
</dbReference>
<evidence type="ECO:0000256" key="9">
    <source>
        <dbReference type="ARBA" id="ARBA00022840"/>
    </source>
</evidence>
<comment type="subunit">
    <text evidence="13">Heterodimer composed of CysD, the smaller subunit, and CysN.</text>
</comment>
<comment type="similarity">
    <text evidence="13">Belongs to the TRAFAC class translation factor GTPase superfamily. Classic translation factor GTPase family. CysN/NodQ subfamily.</text>
</comment>
<dbReference type="EC" id="2.7.7.4" evidence="13"/>
<dbReference type="Proteomes" id="UP000479692">
    <property type="component" value="Unassembled WGS sequence"/>
</dbReference>
<dbReference type="CDD" id="cd02027">
    <property type="entry name" value="APSK"/>
    <property type="match status" value="1"/>
</dbReference>
<dbReference type="GO" id="GO:0070814">
    <property type="term" value="P:hydrogen sulfide biosynthetic process"/>
    <property type="evidence" value="ECO:0007669"/>
    <property type="project" value="UniProtKB-UniRule"/>
</dbReference>
<comment type="function">
    <text evidence="13">With CysD forms the ATP sulfurylase (ATPS) that catalyzes the adenylation of sulfate producing adenosine 5'-phosphosulfate (APS) and diphosphate, the first enzymatic step in sulfur assimilation pathway. APS synthesis involves the formation of a high-energy phosphoric-sulfuric acid anhydride bond driven by GTP hydrolysis by CysN coupled to ATP hydrolysis by CysD.</text>
</comment>
<evidence type="ECO:0000256" key="5">
    <source>
        <dbReference type="ARBA" id="ARBA00007237"/>
    </source>
</evidence>
<dbReference type="InterPro" id="IPR031157">
    <property type="entry name" value="G_TR_CS"/>
</dbReference>
<keyword evidence="8 13" id="KW-0547">Nucleotide-binding</keyword>
<dbReference type="PRINTS" id="PR00315">
    <property type="entry name" value="ELONGATNFCT"/>
</dbReference>
<feature type="domain" description="Tr-type G" evidence="15">
    <location>
        <begin position="20"/>
        <end position="235"/>
    </location>
</feature>
<evidence type="ECO:0000256" key="4">
    <source>
        <dbReference type="ARBA" id="ARBA00005438"/>
    </source>
</evidence>
<evidence type="ECO:0000256" key="12">
    <source>
        <dbReference type="ARBA" id="ARBA00049370"/>
    </source>
</evidence>
<comment type="pathway">
    <text evidence="13">Sulfur metabolism; hydrogen sulfide biosynthesis; sulfite from sulfate: step 1/3.</text>
</comment>
<dbReference type="InterPro" id="IPR059117">
    <property type="entry name" value="APS_kinase_dom"/>
</dbReference>
<evidence type="ECO:0000256" key="11">
    <source>
        <dbReference type="ARBA" id="ARBA00023268"/>
    </source>
</evidence>
<dbReference type="NCBIfam" id="NF003478">
    <property type="entry name" value="PRK05124.1"/>
    <property type="match status" value="1"/>
</dbReference>
<dbReference type="InterPro" id="IPR011779">
    <property type="entry name" value="SO4_adenylTrfase_lsu"/>
</dbReference>
<dbReference type="EC" id="2.7.1.25" evidence="14"/>
<reference evidence="16 17" key="1">
    <citation type="submission" date="2019-12" db="EMBL/GenBank/DDBJ databases">
        <authorList>
            <person name="Xu J."/>
        </authorList>
    </citation>
    <scope>NUCLEOTIDE SEQUENCE [LARGE SCALE GENOMIC DNA]</scope>
    <source>
        <strain evidence="16 17">HX-5-24</strain>
    </source>
</reference>
<keyword evidence="11" id="KW-0511">Multifunctional enzyme</keyword>
<dbReference type="InterPro" id="IPR041757">
    <property type="entry name" value="CysN_GTP-bd"/>
</dbReference>
<proteinExistence type="inferred from homology"/>
<dbReference type="InterPro" id="IPR054696">
    <property type="entry name" value="GTP-eEF1A_C"/>
</dbReference>
<keyword evidence="14" id="KW-0418">Kinase</keyword>
<evidence type="ECO:0000313" key="17">
    <source>
        <dbReference type="Proteomes" id="UP000479692"/>
    </source>
</evidence>
<organism evidence="16 17">
    <name type="scientific">Noviluteimonas gilva</name>
    <dbReference type="NCBI Taxonomy" id="2682097"/>
    <lineage>
        <taxon>Bacteria</taxon>
        <taxon>Pseudomonadati</taxon>
        <taxon>Pseudomonadota</taxon>
        <taxon>Gammaproteobacteria</taxon>
        <taxon>Lysobacterales</taxon>
        <taxon>Lysobacteraceae</taxon>
        <taxon>Noviluteimonas</taxon>
    </lineage>
</organism>
<dbReference type="GO" id="GO:0000103">
    <property type="term" value="P:sulfate assimilation"/>
    <property type="evidence" value="ECO:0007669"/>
    <property type="project" value="UniProtKB-UniRule"/>
</dbReference>
<dbReference type="NCBIfam" id="TIGR02034">
    <property type="entry name" value="CysN"/>
    <property type="match status" value="1"/>
</dbReference>
<feature type="binding site" evidence="14">
    <location>
        <begin position="470"/>
        <end position="477"/>
    </location>
    <ligand>
        <name>ATP</name>
        <dbReference type="ChEBI" id="CHEBI:30616"/>
    </ligand>
</feature>
<keyword evidence="14" id="KW-0597">Phosphoprotein</keyword>
<comment type="pathway">
    <text evidence="3 14">Sulfur metabolism; hydrogen sulfide biosynthesis; sulfite from sulfate: step 2/3.</text>
</comment>
<comment type="catalytic activity">
    <reaction evidence="12 13">
        <text>sulfate + ATP + H(+) = adenosine 5'-phosphosulfate + diphosphate</text>
        <dbReference type="Rhea" id="RHEA:18133"/>
        <dbReference type="ChEBI" id="CHEBI:15378"/>
        <dbReference type="ChEBI" id="CHEBI:16189"/>
        <dbReference type="ChEBI" id="CHEBI:30616"/>
        <dbReference type="ChEBI" id="CHEBI:33019"/>
        <dbReference type="ChEBI" id="CHEBI:58243"/>
        <dbReference type="EC" id="2.7.7.4"/>
    </reaction>
</comment>
<protein>
    <recommendedName>
        <fullName evidence="13 14">Multifunctional fusion protein</fullName>
    </recommendedName>
    <domain>
        <recommendedName>
            <fullName evidence="13">Sulfate adenylyltransferase subunit 1</fullName>
            <ecNumber evidence="13">2.7.7.4</ecNumber>
        </recommendedName>
        <alternativeName>
            <fullName evidence="13">ATP-sulfurylase large subunit</fullName>
        </alternativeName>
        <alternativeName>
            <fullName evidence="13">Sulfate adenylate transferase</fullName>
            <shortName evidence="13">SAT</shortName>
        </alternativeName>
    </domain>
    <domain>
        <recommendedName>
            <fullName evidence="14">Adenylyl-sulfate kinase</fullName>
            <ecNumber evidence="14">2.7.1.25</ecNumber>
        </recommendedName>
        <alternativeName>
            <fullName evidence="14">APS kinase</fullName>
        </alternativeName>
        <alternativeName>
            <fullName evidence="14">ATP adenosine-5'-phosphosulfate 3'-phosphotransferase</fullName>
        </alternativeName>
        <alternativeName>
            <fullName evidence="14">Adenosine-5'-phosphosulfate kinase</fullName>
        </alternativeName>
    </domain>
</protein>
<dbReference type="Pfam" id="PF22594">
    <property type="entry name" value="GTP-eEF1A_C"/>
    <property type="match status" value="1"/>
</dbReference>
<dbReference type="InterPro" id="IPR000795">
    <property type="entry name" value="T_Tr_GTP-bd_dom"/>
</dbReference>
<dbReference type="NCBIfam" id="TIGR00455">
    <property type="entry name" value="apsK"/>
    <property type="match status" value="1"/>
</dbReference>
<sequence>MSVIDPAASVAEALRRHEHKDLLRFITCGSVDDGKSTLIGRLLYDSKRLFDDQLAALAADSRRHGTQGAEIDYALLMDGLAAEREQGITIDVAYRFFDTEQRKYIVADCPGHEQYTRNMATGASTAELAVVLVDARKGLLVQTRRHTYIAALLGLRHVVLAVNKMDLVGYDQSVFEAIADDYTHLAHALGIPHVQCIPLSALKGENLVHRGESMPWYEGPALLEYLDTVEIERPQVEGGFRLPVQWVQRPDRSDADRDFRGYAGTLVAGSVKPGDAVVVLPSGRRSRIARVLGPEGALEVAVAGQAVMLVLDDEVDISRGDVIAAAEDAPEVSDQFAAHVLWMGEGQLLPGRPYWLKLGTRTVGATVTSLKHKVDIDTQAPLAATHLSLNEVGYCNLSLDQAIPFEPYARNRALGGFILIDRIDNATVAAGTLDFALRRAGNLHWQHIDVDRATRARSLGQAPRCVWFTGLSGSGKSTVANLVDKRLHAMGKHAFVLDGDNVRHGLNRDLGFTDEDRVENLRRVAEVAKLMTEAGLIVLVSFISPFRGERAAARAMFDEGEFIEVFVDTPLSVAESRDVKGLYAKARRGDLPNFTGIDSPYEAPEAPELRLETTVETPEAMAERVVRMLLGE</sequence>
<comment type="similarity">
    <text evidence="5">In the N-terminal section; belongs to the TRAFAC class translation factor GTPase superfamily. Classic translation factor GTPase family. CysN/NodQ subfamily.</text>
</comment>
<evidence type="ECO:0000256" key="2">
    <source>
        <dbReference type="ARBA" id="ARBA00002357"/>
    </source>
</evidence>
<comment type="caution">
    <text evidence="16">The sequence shown here is derived from an EMBL/GenBank/DDBJ whole genome shotgun (WGS) entry which is preliminary data.</text>
</comment>
<evidence type="ECO:0000259" key="15">
    <source>
        <dbReference type="PROSITE" id="PS51722"/>
    </source>
</evidence>
<dbReference type="SUPFAM" id="SSF50465">
    <property type="entry name" value="EF-Tu/eEF-1alpha/eIF2-gamma C-terminal domain"/>
    <property type="match status" value="1"/>
</dbReference>
<keyword evidence="10 13" id="KW-0342">GTP-binding</keyword>
<dbReference type="AlphaFoldDB" id="A0A7C9HWY7"/>
<dbReference type="SUPFAM" id="SSF50447">
    <property type="entry name" value="Translation proteins"/>
    <property type="match status" value="1"/>
</dbReference>
<dbReference type="InterPro" id="IPR027417">
    <property type="entry name" value="P-loop_NTPase"/>
</dbReference>
<dbReference type="GO" id="GO:0004020">
    <property type="term" value="F:adenylylsulfate kinase activity"/>
    <property type="evidence" value="ECO:0007669"/>
    <property type="project" value="UniProtKB-UniRule"/>
</dbReference>
<dbReference type="HAMAP" id="MF_00062">
    <property type="entry name" value="Sulf_adenylyltr_sub1"/>
    <property type="match status" value="1"/>
</dbReference>
<evidence type="ECO:0000313" key="16">
    <source>
        <dbReference type="EMBL" id="MUV15598.1"/>
    </source>
</evidence>
<feature type="binding site" evidence="13">
    <location>
        <begin position="108"/>
        <end position="112"/>
    </location>
    <ligand>
        <name>GTP</name>
        <dbReference type="ChEBI" id="CHEBI:37565"/>
    </ligand>
</feature>
<dbReference type="InterPro" id="IPR009001">
    <property type="entry name" value="Transl_elong_EF1A/Init_IF2_C"/>
</dbReference>
<dbReference type="PANTHER" id="PTHR23115">
    <property type="entry name" value="TRANSLATION FACTOR"/>
    <property type="match status" value="1"/>
</dbReference>
<keyword evidence="7 13" id="KW-0548">Nucleotidyltransferase</keyword>
<dbReference type="GO" id="GO:0005524">
    <property type="term" value="F:ATP binding"/>
    <property type="evidence" value="ECO:0007669"/>
    <property type="project" value="UniProtKB-UniRule"/>
</dbReference>
<dbReference type="CDD" id="cd04166">
    <property type="entry name" value="CysN_ATPS"/>
    <property type="match status" value="1"/>
</dbReference>
<dbReference type="HAMAP" id="MF_00065">
    <property type="entry name" value="Adenylyl_sulf_kinase"/>
    <property type="match status" value="1"/>
</dbReference>
<dbReference type="Pfam" id="PF00009">
    <property type="entry name" value="GTP_EFTU"/>
    <property type="match status" value="1"/>
</dbReference>
<evidence type="ECO:0000256" key="8">
    <source>
        <dbReference type="ARBA" id="ARBA00022741"/>
    </source>
</evidence>
<dbReference type="SUPFAM" id="SSF52540">
    <property type="entry name" value="P-loop containing nucleoside triphosphate hydrolases"/>
    <property type="match status" value="2"/>
</dbReference>
<evidence type="ECO:0000256" key="14">
    <source>
        <dbReference type="HAMAP-Rule" id="MF_00065"/>
    </source>
</evidence>
<dbReference type="GO" id="GO:0003924">
    <property type="term" value="F:GTPase activity"/>
    <property type="evidence" value="ECO:0007669"/>
    <property type="project" value="InterPro"/>
</dbReference>
<dbReference type="Pfam" id="PF01583">
    <property type="entry name" value="APS_kinase"/>
    <property type="match status" value="1"/>
</dbReference>
<dbReference type="InterPro" id="IPR009000">
    <property type="entry name" value="Transl_B-barrel_sf"/>
</dbReference>
<feature type="binding site" evidence="13">
    <location>
        <begin position="163"/>
        <end position="166"/>
    </location>
    <ligand>
        <name>GTP</name>
        <dbReference type="ChEBI" id="CHEBI:37565"/>
    </ligand>
</feature>